<gene>
    <name evidence="4" type="ORF">HNQ41_001796</name>
</gene>
<dbReference type="Proteomes" id="UP000551878">
    <property type="component" value="Unassembled WGS sequence"/>
</dbReference>
<sequence length="502" mass="57349">MNNGKRQHPAAIFISFLSNLKELIITFIAVFIFGQTTMEIGGIPFTWIVITLILVVSLFSGWYRWFTLRYELVGKELQIRRGIIIKKNRYIRQERVQSIDVNAKLVQRIFGLVELRIETAGGGGEPEFRLIALTKEEAQRIRNELLVPETSSINVETEETEQSSEEVSTPETAEEGVEEERSEEDLDEKRWDLGWGRLIVAAMTSSSIGFIALLLAVIVSQIPEFLPEAWVLETFDFIIQSGFMFLVSLVLSVLLFAWAISILRFSLKYGYFHVIKSGRDLNIRRGVIETRHLTLSTDRITAVRIIHPLLRAPFGYVSVYVESAGGGSKDEDLSTLLIPICKKDELPAVLGMLIPEYAVDPTYESIPARSYFRYAIRLALPYTIVAGVFTWIVPFGWLTLFVIPILLFWAYMQYKDAGIGYSETQLWLRSRQLAVSEVLVAKRRIQAFDVRRSPIQRWRGLSTVEVSVLSTLSGKSFALHDTSKQKGWECLGWYSYQYQRNN</sequence>
<accession>A0A840QQM8</accession>
<feature type="transmembrane region" description="Helical" evidence="2">
    <location>
        <begin position="242"/>
        <end position="263"/>
    </location>
</feature>
<keyword evidence="2" id="KW-0472">Membrane</keyword>
<feature type="transmembrane region" description="Helical" evidence="2">
    <location>
        <begin position="12"/>
        <end position="33"/>
    </location>
</feature>
<keyword evidence="2" id="KW-1133">Transmembrane helix</keyword>
<comment type="caution">
    <text evidence="4">The sequence shown here is derived from an EMBL/GenBank/DDBJ whole genome shotgun (WGS) entry which is preliminary data.</text>
</comment>
<dbReference type="PANTHER" id="PTHR34473">
    <property type="entry name" value="UPF0699 TRANSMEMBRANE PROTEIN YDBS"/>
    <property type="match status" value="1"/>
</dbReference>
<dbReference type="EMBL" id="JACHHB010000007">
    <property type="protein sequence ID" value="MBB5173607.1"/>
    <property type="molecule type" value="Genomic_DNA"/>
</dbReference>
<protein>
    <submittedName>
        <fullName evidence="4">Putative membrane protein</fullName>
    </submittedName>
</protein>
<organism evidence="4 5">
    <name type="scientific">Texcoconibacillus texcoconensis</name>
    <dbReference type="NCBI Taxonomy" id="1095777"/>
    <lineage>
        <taxon>Bacteria</taxon>
        <taxon>Bacillati</taxon>
        <taxon>Bacillota</taxon>
        <taxon>Bacilli</taxon>
        <taxon>Bacillales</taxon>
        <taxon>Bacillaceae</taxon>
        <taxon>Texcoconibacillus</taxon>
    </lineage>
</organism>
<name>A0A840QQM8_9BACI</name>
<feature type="domain" description="YdbS-like PH" evidence="3">
    <location>
        <begin position="277"/>
        <end position="344"/>
    </location>
</feature>
<evidence type="ECO:0000313" key="5">
    <source>
        <dbReference type="Proteomes" id="UP000551878"/>
    </source>
</evidence>
<feature type="transmembrane region" description="Helical" evidence="2">
    <location>
        <begin position="198"/>
        <end position="222"/>
    </location>
</feature>
<dbReference type="InterPro" id="IPR014529">
    <property type="entry name" value="UCP026631"/>
</dbReference>
<feature type="compositionally biased region" description="Acidic residues" evidence="1">
    <location>
        <begin position="172"/>
        <end position="185"/>
    </location>
</feature>
<feature type="domain" description="YdbS-like PH" evidence="3">
    <location>
        <begin position="417"/>
        <end position="468"/>
    </location>
</feature>
<feature type="region of interest" description="Disordered" evidence="1">
    <location>
        <begin position="154"/>
        <end position="185"/>
    </location>
</feature>
<evidence type="ECO:0000256" key="2">
    <source>
        <dbReference type="SAM" id="Phobius"/>
    </source>
</evidence>
<feature type="transmembrane region" description="Helical" evidence="2">
    <location>
        <begin position="379"/>
        <end position="412"/>
    </location>
</feature>
<dbReference type="InterPro" id="IPR005182">
    <property type="entry name" value="YdbS-like_PH"/>
</dbReference>
<dbReference type="AlphaFoldDB" id="A0A840QQM8"/>
<keyword evidence="2" id="KW-0812">Transmembrane</keyword>
<evidence type="ECO:0000259" key="3">
    <source>
        <dbReference type="Pfam" id="PF03703"/>
    </source>
</evidence>
<proteinExistence type="predicted"/>
<evidence type="ECO:0000313" key="4">
    <source>
        <dbReference type="EMBL" id="MBB5173607.1"/>
    </source>
</evidence>
<reference evidence="4 5" key="1">
    <citation type="submission" date="2020-08" db="EMBL/GenBank/DDBJ databases">
        <title>Genomic Encyclopedia of Type Strains, Phase IV (KMG-IV): sequencing the most valuable type-strain genomes for metagenomic binning, comparative biology and taxonomic classification.</title>
        <authorList>
            <person name="Goeker M."/>
        </authorList>
    </citation>
    <scope>NUCLEOTIDE SEQUENCE [LARGE SCALE GENOMIC DNA]</scope>
    <source>
        <strain evidence="4 5">DSM 24696</strain>
    </source>
</reference>
<feature type="domain" description="YdbS-like PH" evidence="3">
    <location>
        <begin position="65"/>
        <end position="145"/>
    </location>
</feature>
<dbReference type="PANTHER" id="PTHR34473:SF2">
    <property type="entry name" value="UPF0699 TRANSMEMBRANE PROTEIN YDBT"/>
    <property type="match status" value="1"/>
</dbReference>
<keyword evidence="5" id="KW-1185">Reference proteome</keyword>
<evidence type="ECO:0000256" key="1">
    <source>
        <dbReference type="SAM" id="MobiDB-lite"/>
    </source>
</evidence>
<feature type="transmembrane region" description="Helical" evidence="2">
    <location>
        <begin position="45"/>
        <end position="66"/>
    </location>
</feature>
<dbReference type="PIRSF" id="PIRSF026631">
    <property type="entry name" value="UCP026631"/>
    <property type="match status" value="1"/>
</dbReference>
<dbReference type="Pfam" id="PF03703">
    <property type="entry name" value="bPH_2"/>
    <property type="match status" value="3"/>
</dbReference>
<dbReference type="RefSeq" id="WP_184664056.1">
    <property type="nucleotide sequence ID" value="NZ_JACHHB010000007.1"/>
</dbReference>